<dbReference type="Proteomes" id="UP000077154">
    <property type="component" value="Unassembled WGS sequence"/>
</dbReference>
<dbReference type="GeneID" id="36285834"/>
<gene>
    <name evidence="1" type="ORF">VC83_02755</name>
</gene>
<dbReference type="AlphaFoldDB" id="A0A177AID8"/>
<accession>A0A177AID8</accession>
<protein>
    <submittedName>
        <fullName evidence="1">Uncharacterized protein</fullName>
    </submittedName>
</protein>
<sequence>MPNNALDRCTLIPELLKELSPCSKVMLLIDHVGIFLTGRLVCNVLPVVELKSSCHGERSIPRRLLRVSFLRHKVAAMLEESFELDFVSPWGVATSAFQRPYQR</sequence>
<proteinExistence type="predicted"/>
<evidence type="ECO:0000313" key="1">
    <source>
        <dbReference type="EMBL" id="OAF60944.1"/>
    </source>
</evidence>
<organism evidence="1">
    <name type="scientific">Pseudogymnoascus destructans</name>
    <dbReference type="NCBI Taxonomy" id="655981"/>
    <lineage>
        <taxon>Eukaryota</taxon>
        <taxon>Fungi</taxon>
        <taxon>Dikarya</taxon>
        <taxon>Ascomycota</taxon>
        <taxon>Pezizomycotina</taxon>
        <taxon>Leotiomycetes</taxon>
        <taxon>Thelebolales</taxon>
        <taxon>Thelebolaceae</taxon>
        <taxon>Pseudogymnoascus</taxon>
    </lineage>
</organism>
<name>A0A177AID8_9PEZI</name>
<dbReference type="RefSeq" id="XP_024326225.1">
    <property type="nucleotide sequence ID" value="XM_024466411.1"/>
</dbReference>
<reference evidence="1" key="1">
    <citation type="submission" date="2016-03" db="EMBL/GenBank/DDBJ databases">
        <title>Updated assembly of Pseudogymnoascus destructans, the fungus causing white-nose syndrome of bats.</title>
        <authorList>
            <person name="Palmer J.M."/>
            <person name="Drees K.P."/>
            <person name="Foster J.T."/>
            <person name="Lindner D.L."/>
        </authorList>
    </citation>
    <scope>NUCLEOTIDE SEQUENCE [LARGE SCALE GENOMIC DNA]</scope>
    <source>
        <strain evidence="1">20631-21</strain>
    </source>
</reference>
<dbReference type="EMBL" id="KV441390">
    <property type="protein sequence ID" value="OAF60944.1"/>
    <property type="molecule type" value="Genomic_DNA"/>
</dbReference>